<dbReference type="Gene3D" id="3.90.550.10">
    <property type="entry name" value="Spore Coat Polysaccharide Biosynthesis Protein SpsA, Chain A"/>
    <property type="match status" value="1"/>
</dbReference>
<reference evidence="2" key="1">
    <citation type="submission" date="2019-08" db="EMBL/GenBank/DDBJ databases">
        <authorList>
            <person name="Kucharzyk K."/>
            <person name="Murdoch R.W."/>
            <person name="Higgins S."/>
            <person name="Loffler F."/>
        </authorList>
    </citation>
    <scope>NUCLEOTIDE SEQUENCE</scope>
</reference>
<protein>
    <recommendedName>
        <fullName evidence="1">Glycosyltransferase 2-like domain-containing protein</fullName>
    </recommendedName>
</protein>
<dbReference type="PANTHER" id="PTHR22916:SF3">
    <property type="entry name" value="UDP-GLCNAC:BETAGAL BETA-1,3-N-ACETYLGLUCOSAMINYLTRANSFERASE-LIKE PROTEIN 1"/>
    <property type="match status" value="1"/>
</dbReference>
<dbReference type="InterPro" id="IPR001173">
    <property type="entry name" value="Glyco_trans_2-like"/>
</dbReference>
<dbReference type="SUPFAM" id="SSF53448">
    <property type="entry name" value="Nucleotide-diphospho-sugar transferases"/>
    <property type="match status" value="1"/>
</dbReference>
<name>A0A644UJU4_9ZZZZ</name>
<dbReference type="GO" id="GO:0016758">
    <property type="term" value="F:hexosyltransferase activity"/>
    <property type="evidence" value="ECO:0007669"/>
    <property type="project" value="UniProtKB-ARBA"/>
</dbReference>
<dbReference type="Pfam" id="PF00535">
    <property type="entry name" value="Glycos_transf_2"/>
    <property type="match status" value="1"/>
</dbReference>
<organism evidence="2">
    <name type="scientific">bioreactor metagenome</name>
    <dbReference type="NCBI Taxonomy" id="1076179"/>
    <lineage>
        <taxon>unclassified sequences</taxon>
        <taxon>metagenomes</taxon>
        <taxon>ecological metagenomes</taxon>
    </lineage>
</organism>
<accession>A0A644UJU4</accession>
<dbReference type="CDD" id="cd04196">
    <property type="entry name" value="GT_2_like_d"/>
    <property type="match status" value="1"/>
</dbReference>
<evidence type="ECO:0000259" key="1">
    <source>
        <dbReference type="Pfam" id="PF00535"/>
    </source>
</evidence>
<dbReference type="InterPro" id="IPR029044">
    <property type="entry name" value="Nucleotide-diphossugar_trans"/>
</dbReference>
<proteinExistence type="predicted"/>
<gene>
    <name evidence="2" type="ORF">SDC9_24997</name>
</gene>
<dbReference type="PANTHER" id="PTHR22916">
    <property type="entry name" value="GLYCOSYLTRANSFERASE"/>
    <property type="match status" value="1"/>
</dbReference>
<feature type="domain" description="Glycosyltransferase 2-like" evidence="1">
    <location>
        <begin position="6"/>
        <end position="123"/>
    </location>
</feature>
<evidence type="ECO:0000313" key="2">
    <source>
        <dbReference type="EMBL" id="MPL79122.1"/>
    </source>
</evidence>
<dbReference type="EMBL" id="VSSQ01000123">
    <property type="protein sequence ID" value="MPL79122.1"/>
    <property type="molecule type" value="Genomic_DNA"/>
</dbReference>
<comment type="caution">
    <text evidence="2">The sequence shown here is derived from an EMBL/GenBank/DDBJ whole genome shotgun (WGS) entry which is preliminary data.</text>
</comment>
<sequence>MNDKISIAIATFNGEKYIKDQLDSIYTQTLIPDEVIVVDDCSTDRTISILNEYKNTYGLKLYINNKNLGLNRNFEKAISLCTSDYIMLCDQDDVWFNHKIETTYNKIKAVENNKPTLVSSNCIDVDSNLKPIAINKNLKDADSYATTLLGHHSQGCTLMMNKMLVNKILPFPSDVEYIYDLYIGLTAAMIGNKYYIGEPLMFYRHHTSNVLGKDIYYKRTIMERIKNKYSKQYPNFIPDERFKHMRIVHMKNSNNFIKERELLFDKILLLENKLNLFNTIKIILSIKELAINRRVISTFNMLISKIIANFYSKY</sequence>
<dbReference type="AlphaFoldDB" id="A0A644UJU4"/>